<dbReference type="Gene3D" id="2.30.30.40">
    <property type="entry name" value="SH3 Domains"/>
    <property type="match status" value="1"/>
</dbReference>
<evidence type="ECO:0000313" key="5">
    <source>
        <dbReference type="Proteomes" id="UP000179807"/>
    </source>
</evidence>
<gene>
    <name evidence="4" type="ORF">TRFO_22636</name>
</gene>
<dbReference type="VEuPathDB" id="TrichDB:TRFO_22636"/>
<dbReference type="InterPro" id="IPR001452">
    <property type="entry name" value="SH3_domain"/>
</dbReference>
<evidence type="ECO:0000256" key="1">
    <source>
        <dbReference type="ARBA" id="ARBA00022443"/>
    </source>
</evidence>
<reference evidence="4" key="1">
    <citation type="submission" date="2016-10" db="EMBL/GenBank/DDBJ databases">
        <authorList>
            <person name="Benchimol M."/>
            <person name="Almeida L.G."/>
            <person name="Vasconcelos A.T."/>
            <person name="Perreira-Neves A."/>
            <person name="Rosa I.A."/>
            <person name="Tasca T."/>
            <person name="Bogo M.R."/>
            <person name="de Souza W."/>
        </authorList>
    </citation>
    <scope>NUCLEOTIDE SEQUENCE [LARGE SCALE GENOMIC DNA]</scope>
    <source>
        <strain evidence="4">K</strain>
    </source>
</reference>
<dbReference type="AlphaFoldDB" id="A0A1J4KC33"/>
<dbReference type="SMART" id="SM00326">
    <property type="entry name" value="SH3"/>
    <property type="match status" value="1"/>
</dbReference>
<accession>A0A1J4KC33</accession>
<organism evidence="4 5">
    <name type="scientific">Tritrichomonas foetus</name>
    <dbReference type="NCBI Taxonomy" id="1144522"/>
    <lineage>
        <taxon>Eukaryota</taxon>
        <taxon>Metamonada</taxon>
        <taxon>Parabasalia</taxon>
        <taxon>Tritrichomonadida</taxon>
        <taxon>Tritrichomonadidae</taxon>
        <taxon>Tritrichomonas</taxon>
    </lineage>
</organism>
<dbReference type="SUPFAM" id="SSF50044">
    <property type="entry name" value="SH3-domain"/>
    <property type="match status" value="1"/>
</dbReference>
<dbReference type="PROSITE" id="PS50002">
    <property type="entry name" value="SH3"/>
    <property type="match status" value="1"/>
</dbReference>
<dbReference type="GeneID" id="94837370"/>
<name>A0A1J4KC33_9EUKA</name>
<evidence type="ECO:0000256" key="2">
    <source>
        <dbReference type="PROSITE-ProRule" id="PRU00192"/>
    </source>
</evidence>
<evidence type="ECO:0000313" key="4">
    <source>
        <dbReference type="EMBL" id="OHT08787.1"/>
    </source>
</evidence>
<dbReference type="InterPro" id="IPR036028">
    <property type="entry name" value="SH3-like_dom_sf"/>
</dbReference>
<keyword evidence="5" id="KW-1185">Reference proteome</keyword>
<dbReference type="OrthoDB" id="6108017at2759"/>
<protein>
    <recommendedName>
        <fullName evidence="3">SH3 domain-containing protein</fullName>
    </recommendedName>
</protein>
<dbReference type="RefSeq" id="XP_068361923.1">
    <property type="nucleotide sequence ID" value="XM_068502666.1"/>
</dbReference>
<feature type="domain" description="SH3" evidence="3">
    <location>
        <begin position="303"/>
        <end position="364"/>
    </location>
</feature>
<keyword evidence="1 2" id="KW-0728">SH3 domain</keyword>
<dbReference type="EMBL" id="MLAK01000658">
    <property type="protein sequence ID" value="OHT08787.1"/>
    <property type="molecule type" value="Genomic_DNA"/>
</dbReference>
<comment type="caution">
    <text evidence="4">The sequence shown here is derived from an EMBL/GenBank/DDBJ whole genome shotgun (WGS) entry which is preliminary data.</text>
</comment>
<evidence type="ECO:0000259" key="3">
    <source>
        <dbReference type="PROSITE" id="PS50002"/>
    </source>
</evidence>
<sequence length="421" mass="47779">MKNYHNHANTVNTTYEILFQSFIEIASNVEKVSDELFQSCQNQKMTKSQEEIQTGQSFINLLPGFPGTQEDALVYFENAVNALLNHFRNHSINAKRLLYNRGSNLEVQEETQKAQKTLKDMMEIANKSKNVKAMVKQLASKNSELIQKVDKFSKKKNNKLKKPKLVKTAKAKKYYKFAKEERNKGIKEAETFKTSANSLYQDFTTRAISLIEIFKNRNQMINQMIQELSKANTDFASSVFYLSSDLCAKTQEIDYFSDFKKFVDVRKIIRYDLQNDPFIPIDISHPVFSTVNTKIYTPVMPHYPIAIGQMIGNFTAESENEMSAAKGKAVLLMEPKDQNWVLVMNPITRNSGYVPASFINLISTSIGVIKDVSRSLTDKGFNFSRGDYVGIVGESQYNFSAVSVNGSAVEIPKEIVAKISE</sequence>
<dbReference type="Proteomes" id="UP000179807">
    <property type="component" value="Unassembled WGS sequence"/>
</dbReference>
<proteinExistence type="predicted"/>